<reference evidence="2" key="1">
    <citation type="submission" date="2021-02" db="EMBL/GenBank/DDBJ databases">
        <title>Natrosporangium hydrolyticum gen. nov., sp. nov, a haloalkaliphilic actinobacterium from a soda solonchak soil.</title>
        <authorList>
            <person name="Sorokin D.Y."/>
            <person name="Khijniak T.V."/>
            <person name="Zakharycheva A.P."/>
            <person name="Boueva O.V."/>
            <person name="Ariskina E.V."/>
            <person name="Hahnke R.L."/>
            <person name="Bunk B."/>
            <person name="Sproer C."/>
            <person name="Schumann P."/>
            <person name="Evtushenko L.I."/>
            <person name="Kublanov I.V."/>
        </authorList>
    </citation>
    <scope>NUCLEOTIDE SEQUENCE</scope>
    <source>
        <strain evidence="2">DSM 106523</strain>
    </source>
</reference>
<gene>
    <name evidence="2" type="ORF">JQS43_08315</name>
</gene>
<dbReference type="EMBL" id="CP070499">
    <property type="protein sequence ID" value="QSB16281.1"/>
    <property type="molecule type" value="Genomic_DNA"/>
</dbReference>
<feature type="compositionally biased region" description="Low complexity" evidence="1">
    <location>
        <begin position="223"/>
        <end position="261"/>
    </location>
</feature>
<organism evidence="2 3">
    <name type="scientific">Natronosporangium hydrolyticum</name>
    <dbReference type="NCBI Taxonomy" id="2811111"/>
    <lineage>
        <taxon>Bacteria</taxon>
        <taxon>Bacillati</taxon>
        <taxon>Actinomycetota</taxon>
        <taxon>Actinomycetes</taxon>
        <taxon>Micromonosporales</taxon>
        <taxon>Micromonosporaceae</taxon>
        <taxon>Natronosporangium</taxon>
    </lineage>
</organism>
<protein>
    <submittedName>
        <fullName evidence="2">Uncharacterized protein</fullName>
    </submittedName>
</protein>
<dbReference type="KEGG" id="nhy:JQS43_08315"/>
<dbReference type="RefSeq" id="WP_239678487.1">
    <property type="nucleotide sequence ID" value="NZ_CP070499.1"/>
</dbReference>
<evidence type="ECO:0000313" key="3">
    <source>
        <dbReference type="Proteomes" id="UP000662857"/>
    </source>
</evidence>
<proteinExistence type="predicted"/>
<evidence type="ECO:0000313" key="2">
    <source>
        <dbReference type="EMBL" id="QSB16281.1"/>
    </source>
</evidence>
<accession>A0A895YFB9</accession>
<name>A0A895YFB9_9ACTN</name>
<keyword evidence="3" id="KW-1185">Reference proteome</keyword>
<feature type="compositionally biased region" description="Low complexity" evidence="1">
    <location>
        <begin position="269"/>
        <end position="284"/>
    </location>
</feature>
<dbReference type="Proteomes" id="UP000662857">
    <property type="component" value="Chromosome"/>
</dbReference>
<evidence type="ECO:0000256" key="1">
    <source>
        <dbReference type="SAM" id="MobiDB-lite"/>
    </source>
</evidence>
<feature type="region of interest" description="Disordered" evidence="1">
    <location>
        <begin position="199"/>
        <end position="284"/>
    </location>
</feature>
<sequence>MAQELSAAGLQSASSLATAGEPGRFLPVAEGLQQLLPGLRRGSTVAVGPGATSLLLALLAEASAAGSWAAVVGMPDLYGLAAHQAGLALDRLALVPYPGPEWPSVVAALLDGVDLVAVAPPAGVPDRLASRLAARARQRGSVLLPYGCWPGADFVLATESAEWEGISAGYGRLRCREVTVVAQGRRRGGQPRRVRVRLPDQVGRLASGQPDTAPVTALPSRTGASNGSPSSAGSPRPVLALLPGGASGAAVAASPDRTPGPAAGPPGQPQAVQAGAVPGEGRAA</sequence>
<dbReference type="AlphaFoldDB" id="A0A895YFB9"/>